<name>A0ACC3SHJ7_9PEZI</name>
<organism evidence="1 2">
    <name type="scientific">Zalaria obscura</name>
    <dbReference type="NCBI Taxonomy" id="2024903"/>
    <lineage>
        <taxon>Eukaryota</taxon>
        <taxon>Fungi</taxon>
        <taxon>Dikarya</taxon>
        <taxon>Ascomycota</taxon>
        <taxon>Pezizomycotina</taxon>
        <taxon>Dothideomycetes</taxon>
        <taxon>Dothideomycetidae</taxon>
        <taxon>Dothideales</taxon>
        <taxon>Zalariaceae</taxon>
        <taxon>Zalaria</taxon>
    </lineage>
</organism>
<comment type="caution">
    <text evidence="1">The sequence shown here is derived from an EMBL/GenBank/DDBJ whole genome shotgun (WGS) entry which is preliminary data.</text>
</comment>
<evidence type="ECO:0000313" key="2">
    <source>
        <dbReference type="Proteomes" id="UP001320706"/>
    </source>
</evidence>
<sequence length="285" mass="30762">MPSLRKLSVITLGALSVGAAPIAPESPIDSVASDSPVMERRDSASSAAATWNGCTYAVKGVGNFNARLSVDFTKTSSLPSTLHASSNTIGQGTAPYSRQFDPDNLDLESDGLHMIVPGGQDTSPISSAQMTTVWDDIQYGSVRTVAKASSVAGSVHGFFYYYDDSQETDIEIRTADTSQVHFTNQVTTPGNAETTYNFTAPSDITTAFHEYRIDWVAGKTMFYVDGVLKKTVTKNVPSSAGWWMWNNWSNGNTWTLGPPASDNHLVIKKIDAYFNRTSIASCGTK</sequence>
<dbReference type="Proteomes" id="UP001320706">
    <property type="component" value="Unassembled WGS sequence"/>
</dbReference>
<dbReference type="EMBL" id="JAMKPW020000011">
    <property type="protein sequence ID" value="KAK8213427.1"/>
    <property type="molecule type" value="Genomic_DNA"/>
</dbReference>
<evidence type="ECO:0000313" key="1">
    <source>
        <dbReference type="EMBL" id="KAK8213427.1"/>
    </source>
</evidence>
<proteinExistence type="predicted"/>
<protein>
    <submittedName>
        <fullName evidence="1">Uncharacterized protein</fullName>
    </submittedName>
</protein>
<gene>
    <name evidence="1" type="ORF">M8818_002727</name>
</gene>
<keyword evidence="2" id="KW-1185">Reference proteome</keyword>
<accession>A0ACC3SHJ7</accession>
<reference evidence="1" key="1">
    <citation type="submission" date="2024-02" db="EMBL/GenBank/DDBJ databases">
        <title>Metagenome Assembled Genome of Zalaria obscura JY119.</title>
        <authorList>
            <person name="Vighnesh L."/>
            <person name="Jagadeeshwari U."/>
            <person name="Venkata Ramana C."/>
            <person name="Sasikala C."/>
        </authorList>
    </citation>
    <scope>NUCLEOTIDE SEQUENCE</scope>
    <source>
        <strain evidence="1">JY119</strain>
    </source>
</reference>